<evidence type="ECO:0000256" key="3">
    <source>
        <dbReference type="ARBA" id="ARBA00023002"/>
    </source>
</evidence>
<reference evidence="7" key="1">
    <citation type="submission" date="2021-06" db="EMBL/GenBank/DDBJ databases">
        <title>Updating the genus Pseudomonas: Description of 43 new species and partition of the Pseudomonas putida group.</title>
        <authorList>
            <person name="Girard L."/>
            <person name="Lood C."/>
            <person name="Vandamme P."/>
            <person name="Rokni-Zadeh H."/>
            <person name="van Noort V."/>
            <person name="Hofte M."/>
            <person name="Lavigne R."/>
            <person name="De Mot R."/>
        </authorList>
    </citation>
    <scope>NUCLEOTIDE SEQUENCE</scope>
    <source>
        <strain evidence="7">CMR12a</strain>
    </source>
</reference>
<proteinExistence type="inferred from homology"/>
<dbReference type="PANTHER" id="PTHR30011">
    <property type="entry name" value="ALKANESULFONATE MONOOXYGENASE-RELATED"/>
    <property type="match status" value="1"/>
</dbReference>
<evidence type="ECO:0000313" key="7">
    <source>
        <dbReference type="EMBL" id="QXH38840.1"/>
    </source>
</evidence>
<feature type="domain" description="Luciferase-like" evidence="6">
    <location>
        <begin position="37"/>
        <end position="387"/>
    </location>
</feature>
<dbReference type="PANTHER" id="PTHR30011:SF16">
    <property type="entry name" value="C2H2 FINGER DOMAIN TRANSCRIPTION FACTOR (EUROFUNG)-RELATED"/>
    <property type="match status" value="1"/>
</dbReference>
<accession>A0ABX8MHT0</accession>
<keyword evidence="8" id="KW-1185">Reference proteome</keyword>
<dbReference type="PIRSF" id="PIRSF000337">
    <property type="entry name" value="NTA_MOA"/>
    <property type="match status" value="1"/>
</dbReference>
<name>A0ABX8MHT0_9PSED</name>
<evidence type="ECO:0000256" key="5">
    <source>
        <dbReference type="ARBA" id="ARBA00033748"/>
    </source>
</evidence>
<dbReference type="SUPFAM" id="SSF51679">
    <property type="entry name" value="Bacterial luciferase-like"/>
    <property type="match status" value="1"/>
</dbReference>
<dbReference type="EC" id="1.14.-.-" evidence="7"/>
<dbReference type="InterPro" id="IPR016215">
    <property type="entry name" value="NTA_MOA"/>
</dbReference>
<evidence type="ECO:0000256" key="1">
    <source>
        <dbReference type="ARBA" id="ARBA00022630"/>
    </source>
</evidence>
<evidence type="ECO:0000256" key="4">
    <source>
        <dbReference type="ARBA" id="ARBA00023033"/>
    </source>
</evidence>
<organism evidence="7 8">
    <name type="scientific">Pseudomonas sessilinigenes</name>
    <dbReference type="NCBI Taxonomy" id="658629"/>
    <lineage>
        <taxon>Bacteria</taxon>
        <taxon>Pseudomonadati</taxon>
        <taxon>Pseudomonadota</taxon>
        <taxon>Gammaproteobacteria</taxon>
        <taxon>Pseudomonadales</taxon>
        <taxon>Pseudomonadaceae</taxon>
        <taxon>Pseudomonas</taxon>
    </lineage>
</organism>
<evidence type="ECO:0000259" key="6">
    <source>
        <dbReference type="Pfam" id="PF00296"/>
    </source>
</evidence>
<comment type="similarity">
    <text evidence="5">Belongs to the NtaA/SnaA/DszA monooxygenase family.</text>
</comment>
<dbReference type="Pfam" id="PF00296">
    <property type="entry name" value="Bac_luciferase"/>
    <property type="match status" value="1"/>
</dbReference>
<dbReference type="InterPro" id="IPR051260">
    <property type="entry name" value="Diverse_substr_monoxygenases"/>
</dbReference>
<dbReference type="RefSeq" id="WP_124347949.1">
    <property type="nucleotide sequence ID" value="NZ_CP027706.1"/>
</dbReference>
<evidence type="ECO:0000313" key="8">
    <source>
        <dbReference type="Proteomes" id="UP000693952"/>
    </source>
</evidence>
<dbReference type="Gene3D" id="3.20.20.30">
    <property type="entry name" value="Luciferase-like domain"/>
    <property type="match status" value="1"/>
</dbReference>
<dbReference type="EMBL" id="CP077074">
    <property type="protein sequence ID" value="QXH38840.1"/>
    <property type="molecule type" value="Genomic_DNA"/>
</dbReference>
<keyword evidence="1" id="KW-0285">Flavoprotein</keyword>
<sequence>MSNRKRLHIGMSLAPTWLSGDAWRQPDSNIEGIYSSDFAVDIAKRSEAAHLDFVFRPDVSYLNMDGLESGSGFASLDPTVLLAAVARETRHIGLVSTVSTTFFPPYVVARQLQSLHWVSNGRAGWNIVTALQGHENFGLEAMPGADERYARAAEFTSLVHELWASYPSAALLIDRENGRYADRSQVHPVEHEGAHFKVRGPLNLPAYPGPRIPLVQAGASDTGRDFAASVADLVFAPTPDKEAALELRHDLSRRALSHGRDPRDIRLLPGLSLYLAPTREEARQLFMQTHGNPDNSRKFASIKQTIGLDLSDWPLDRLVSAADLPPPSSNPGSRTHTNLLRRLIERETLRLDELLLRPEVISAAHWQVIGTAEDAFEQIADWAEAGAMDGFIAAPGGSIRSMHIFLEQVVPLLVQAGLFRERYSASTFMEHLQEQG</sequence>
<gene>
    <name evidence="7" type="ORF">KSS89_21615</name>
</gene>
<keyword evidence="4 7" id="KW-0503">Monooxygenase</keyword>
<dbReference type="InterPro" id="IPR011251">
    <property type="entry name" value="Luciferase-like_dom"/>
</dbReference>
<dbReference type="GO" id="GO:0004497">
    <property type="term" value="F:monooxygenase activity"/>
    <property type="evidence" value="ECO:0007669"/>
    <property type="project" value="UniProtKB-KW"/>
</dbReference>
<protein>
    <submittedName>
        <fullName evidence="7">NtaA/DmoA family FMN-dependent monooxygenase</fullName>
        <ecNumber evidence="7">1.14.-.-</ecNumber>
    </submittedName>
</protein>
<keyword evidence="3 7" id="KW-0560">Oxidoreductase</keyword>
<dbReference type="NCBIfam" id="TIGR03860">
    <property type="entry name" value="FMN_nitrolo"/>
    <property type="match status" value="1"/>
</dbReference>
<keyword evidence="2" id="KW-0288">FMN</keyword>
<dbReference type="Proteomes" id="UP000693952">
    <property type="component" value="Chromosome"/>
</dbReference>
<evidence type="ECO:0000256" key="2">
    <source>
        <dbReference type="ARBA" id="ARBA00022643"/>
    </source>
</evidence>
<dbReference type="InterPro" id="IPR036661">
    <property type="entry name" value="Luciferase-like_sf"/>
</dbReference>